<keyword evidence="11" id="KW-1185">Reference proteome</keyword>
<comment type="subcellular location">
    <subcellularLocation>
        <location evidence="1">Cytoplasm</location>
        <location evidence="1">Cytoskeleton</location>
        <location evidence="1">Microtubule organizing center</location>
        <location evidence="1">Centrosome</location>
    </subcellularLocation>
</comment>
<feature type="domain" description="TOG" evidence="10">
    <location>
        <begin position="1224"/>
        <end position="1465"/>
    </location>
</feature>
<evidence type="ECO:0000256" key="2">
    <source>
        <dbReference type="ARBA" id="ARBA00022490"/>
    </source>
</evidence>
<evidence type="ECO:0000313" key="11">
    <source>
        <dbReference type="Proteomes" id="UP000050795"/>
    </source>
</evidence>
<feature type="compositionally biased region" description="Basic and acidic residues" evidence="9">
    <location>
        <begin position="1479"/>
        <end position="1490"/>
    </location>
</feature>
<dbReference type="GO" id="GO:0005813">
    <property type="term" value="C:centrosome"/>
    <property type="evidence" value="ECO:0007669"/>
    <property type="project" value="UniProtKB-SubCell"/>
</dbReference>
<dbReference type="SMART" id="SM01349">
    <property type="entry name" value="TOG"/>
    <property type="match status" value="5"/>
</dbReference>
<evidence type="ECO:0000313" key="13">
    <source>
        <dbReference type="WBParaSite" id="TREG1_41520.2"/>
    </source>
</evidence>
<keyword evidence="6" id="KW-0206">Cytoskeleton</keyword>
<keyword evidence="5" id="KW-0498">Mitosis</keyword>
<evidence type="ECO:0000256" key="4">
    <source>
        <dbReference type="ARBA" id="ARBA00022737"/>
    </source>
</evidence>
<dbReference type="FunFam" id="1.25.10.10:FF:000050">
    <property type="entry name" value="Cytoskeleton-associated protein 5 isoform X1"/>
    <property type="match status" value="1"/>
</dbReference>
<reference evidence="12 13" key="2">
    <citation type="submission" date="2023-11" db="UniProtKB">
        <authorList>
            <consortium name="WormBaseParasite"/>
        </authorList>
    </citation>
    <scope>IDENTIFICATION</scope>
</reference>
<evidence type="ECO:0000256" key="5">
    <source>
        <dbReference type="ARBA" id="ARBA00022776"/>
    </source>
</evidence>
<dbReference type="GO" id="GO:0051010">
    <property type="term" value="F:microtubule plus-end binding"/>
    <property type="evidence" value="ECO:0007669"/>
    <property type="project" value="InterPro"/>
</dbReference>
<feature type="compositionally biased region" description="Polar residues" evidence="9">
    <location>
        <begin position="499"/>
        <end position="516"/>
    </location>
</feature>
<evidence type="ECO:0000256" key="3">
    <source>
        <dbReference type="ARBA" id="ARBA00022618"/>
    </source>
</evidence>
<feature type="domain" description="TOG" evidence="10">
    <location>
        <begin position="267"/>
        <end position="505"/>
    </location>
</feature>
<dbReference type="GO" id="GO:0046785">
    <property type="term" value="P:microtubule polymerization"/>
    <property type="evidence" value="ECO:0007669"/>
    <property type="project" value="InterPro"/>
</dbReference>
<dbReference type="SUPFAM" id="SSF48371">
    <property type="entry name" value="ARM repeat"/>
    <property type="match status" value="2"/>
</dbReference>
<dbReference type="GO" id="GO:0061863">
    <property type="term" value="F:microtubule plus end polymerase"/>
    <property type="evidence" value="ECO:0007669"/>
    <property type="project" value="InterPro"/>
</dbReference>
<dbReference type="PANTHER" id="PTHR12609">
    <property type="entry name" value="MICROTUBULE ASSOCIATED PROTEIN XMAP215"/>
    <property type="match status" value="1"/>
</dbReference>
<proteinExistence type="inferred from homology"/>
<evidence type="ECO:0000256" key="1">
    <source>
        <dbReference type="ARBA" id="ARBA00004300"/>
    </source>
</evidence>
<feature type="region of interest" description="Disordered" evidence="9">
    <location>
        <begin position="1084"/>
        <end position="1186"/>
    </location>
</feature>
<dbReference type="WBParaSite" id="TREG1_41520.1">
    <property type="protein sequence ID" value="TREG1_41520.1"/>
    <property type="gene ID" value="TREG1_41520"/>
</dbReference>
<feature type="region of interest" description="Disordered" evidence="9">
    <location>
        <begin position="1458"/>
        <end position="1502"/>
    </location>
</feature>
<keyword evidence="2" id="KW-0963">Cytoplasm</keyword>
<dbReference type="InterPro" id="IPR034085">
    <property type="entry name" value="TOG"/>
</dbReference>
<keyword evidence="3" id="KW-0132">Cell division</keyword>
<keyword evidence="7" id="KW-0131">Cell cycle</keyword>
<dbReference type="Pfam" id="PF21040">
    <property type="entry name" value="CEP104-like_TOG"/>
    <property type="match status" value="2"/>
</dbReference>
<dbReference type="InterPro" id="IPR045110">
    <property type="entry name" value="XMAP215"/>
</dbReference>
<feature type="compositionally biased region" description="Polar residues" evidence="9">
    <location>
        <begin position="1152"/>
        <end position="1164"/>
    </location>
</feature>
<comment type="similarity">
    <text evidence="8">Belongs to the TOG/XMAP215 family.</text>
</comment>
<feature type="region of interest" description="Disordered" evidence="9">
    <location>
        <begin position="240"/>
        <end position="259"/>
    </location>
</feature>
<accession>A0AA85JUA9</accession>
<sequence length="2063" mass="226864">MAAEDDWSKLPTLAKVQHKLWNARVAGYEEALKIFSTETSEKSPIFNEYIGLMKKIVTDPHAVAQEKALEVVLTYIEVAAVATKCAGDICSGIIAKCLGSARAKTKDKSIECLLMLVEIERHELVVEELLKGLSTKNPKVVVGCLQTLREALNLFGPTVVSVKPLFKEFGRLLDDRDQGVRNETKNLIVEVYRWVGAGTKDLLKDIKPVVMNELNELFSCIPPEKPVRLRYLRSQKPKETISGDAVENTSEQVAASNEAPTEIDLSDMIPPSEVLSKVPSEYWQQITEKKWQDRRDALEALEKITNVPRIVPGDFSDLVKSLLQVVNKDTNIMLVALAAKILGQLGRGLKSKFSPYSQQTLQACLGKFKEKKPNVVQALREAADAAVSSASLDHFVDDIVEALSHKTPGVRAEAVLILSRIFRKCSASSLNKKLLKSFIVPLCVTCNDTVPEVRESSFAALGAAMFVVSEKIMKPFLSELDSIRMARINECCEQIASEVGSSSNSAAQPTSTAKNTSASAKPGAAPRRAAPPVTRPSTAPGDTGQATTESTTKAPSASGPPSKKPTTRAKSAASTSDKAKPGIPTENLLTEDEISQKASELLGEATMKQMSDTNWKERLQAVEQLKSSFESSTSSGVPTQILCRAVLLKPGIKDTNFQVLRARIEYINTVLSSSTSVTSNLADLLVQELLDKVGDVKVGDIVKTTLTTLAEKTSLELVGGCVMRTLFQLKNPRSQTEGLAWLNQSVQEFGFRIPPQEVVPLLKTGLNATNPSVRQNSLTFAGTIHLFLGERLVNLLSDEKPAVVALLNAEFAKNKDRTPPAPTRCSATQALRKDSVSAGNGGTEGGSTNVEVIQEEESDADALLPKTDIRDRFTPELLGLLTSKAWKERLEALNTIEKFLSPSMMIDGSNGKLQEPLTAIAKAANDVNKNLAKQALGILSSFASSLPKSDAVNYIKYTEPPILICLGDSKVHIREAAVTALTSWQARVPILSMFENDMLADALKMENPFLRTELLRWLQSALSPMPLNALRKNAAEILENLMPQVFACIEDRNAEARKQAQSVLPCLIQVFGWEPISKCAKSLKSGSKDSVMSHLEKARESVAASHPSVAEKKSTSSPKAVRGGGGSAASARPQSSNSSAVTPTDNSEESEATTQSSNTTSKSGSEAKKKVDGKKPTSATKKAVVEQPTASVILSANKTARAARLSDEKKRKLLKWDFDSPTKDHIQQLNTLFSAAGASPEFHALLFHTDFRQHIKAIDQLSQLLDTPGGSEATFVNVDIILRWIVLRFFETNPVVLGRCMDYLTKLFVQMSESGVNLSEHEGGSFLPYLVMKVGDPKDMIRQSIRGIMKLVVNLYPPSRLFTYLTNGIKAKTNKTRQECLEEMGSLIDRFGLNVCQPSVPVAIKLIAQQIGDRDSGVRSAALNSLLSAYAIVGEQLWKIIGDIPEKERSMLEERIKRSGHVPAPENFEPKAVARPSTARREPSDSRRPAEPIPQEYRRQQPVSAAHAKARAMLNELGDLSPEKAPTMPSLIQLDADINDLFQPVEMPPLKNHARQTILNALLRTSPDTASAITMVVTAISSNDLLVSCHALAEIDTVLKDEKWYLLLNHVNQILMLITMQLRQVTSRYFGDPSVTEDQLCKLMQSHLSALESLFNRPTLGREASRETLRELIQSLLHMMLDERTTEMPVGINVIRSINALFVRILETANGTRILSALIRLLHECVSNGHSSNKFTHAILKSIWRVTKGMDTAFNNYSVDVILLDCHHFLKAFPPSFWGSPKSDVPLRTIKTLLHVLCRLQGPSILTFLEDIPNKEDSDLEPYLIRTLKNTSGIQTTPSNVKKSLNSDENPPKAFVLSVGTREKLTEIFNKIGSKRADEGLNELYDFTQLYPDIDLSSYLTNTSQFYQAYIKQALKNIAVERTRQARTASEDKEANKLAPHQPNGISIRPNWNEDLSTDITDEQPTNPKVFMNRLAMLRRELGLGGISTTNVDDNIGAADETEIQGTVLETTLRNMIKPKGDQYSDSPDENIQPAPDHRITMSANELMDLKRRLDRIKSAQKH</sequence>
<feature type="domain" description="TOG" evidence="10">
    <location>
        <begin position="862"/>
        <end position="1108"/>
    </location>
</feature>
<dbReference type="Pfam" id="PF21041">
    <property type="entry name" value="XMAP215_CLASP_TOG"/>
    <property type="match status" value="2"/>
</dbReference>
<evidence type="ECO:0000256" key="7">
    <source>
        <dbReference type="ARBA" id="ARBA00023306"/>
    </source>
</evidence>
<evidence type="ECO:0000256" key="6">
    <source>
        <dbReference type="ARBA" id="ARBA00023212"/>
    </source>
</evidence>
<dbReference type="InterPro" id="IPR011989">
    <property type="entry name" value="ARM-like"/>
</dbReference>
<evidence type="ECO:0000256" key="9">
    <source>
        <dbReference type="SAM" id="MobiDB-lite"/>
    </source>
</evidence>
<feature type="region of interest" description="Disordered" evidence="9">
    <location>
        <begin position="1926"/>
        <end position="1967"/>
    </location>
</feature>
<dbReference type="Gene3D" id="1.25.10.10">
    <property type="entry name" value="Leucine-rich Repeat Variant"/>
    <property type="match status" value="5"/>
</dbReference>
<dbReference type="Proteomes" id="UP000050795">
    <property type="component" value="Unassembled WGS sequence"/>
</dbReference>
<protein>
    <recommendedName>
        <fullName evidence="10">TOG domain-containing protein</fullName>
    </recommendedName>
</protein>
<dbReference type="WBParaSite" id="TREG1_41520.3">
    <property type="protein sequence ID" value="TREG1_41520.3"/>
    <property type="gene ID" value="TREG1_41520"/>
</dbReference>
<dbReference type="FunFam" id="1.25.10.10:FF:000063">
    <property type="entry name" value="Putative cytoskeleton-associated protein 5"/>
    <property type="match status" value="1"/>
</dbReference>
<dbReference type="FunFam" id="1.25.10.10:FF:000019">
    <property type="entry name" value="Cytoskeleton-associated protein 5"/>
    <property type="match status" value="1"/>
</dbReference>
<organism evidence="11 12">
    <name type="scientific">Trichobilharzia regenti</name>
    <name type="common">Nasal bird schistosome</name>
    <dbReference type="NCBI Taxonomy" id="157069"/>
    <lineage>
        <taxon>Eukaryota</taxon>
        <taxon>Metazoa</taxon>
        <taxon>Spiralia</taxon>
        <taxon>Lophotrochozoa</taxon>
        <taxon>Platyhelminthes</taxon>
        <taxon>Trematoda</taxon>
        <taxon>Digenea</taxon>
        <taxon>Strigeidida</taxon>
        <taxon>Schistosomatoidea</taxon>
        <taxon>Schistosomatidae</taxon>
        <taxon>Trichobilharzia</taxon>
    </lineage>
</organism>
<evidence type="ECO:0000256" key="8">
    <source>
        <dbReference type="ARBA" id="ARBA00025722"/>
    </source>
</evidence>
<feature type="domain" description="TOG" evidence="10">
    <location>
        <begin position="1"/>
        <end position="227"/>
    </location>
</feature>
<feature type="compositionally biased region" description="Basic and acidic residues" evidence="9">
    <location>
        <begin position="1926"/>
        <end position="1936"/>
    </location>
</feature>
<evidence type="ECO:0000259" key="10">
    <source>
        <dbReference type="SMART" id="SM01349"/>
    </source>
</evidence>
<name>A0AA85JUA9_TRIRE</name>
<dbReference type="GO" id="GO:0051301">
    <property type="term" value="P:cell division"/>
    <property type="evidence" value="ECO:0007669"/>
    <property type="project" value="UniProtKB-KW"/>
</dbReference>
<dbReference type="InterPro" id="IPR048491">
    <property type="entry name" value="XMAP215_CLASP_TOG"/>
</dbReference>
<feature type="compositionally biased region" description="Low complexity" evidence="9">
    <location>
        <begin position="517"/>
        <end position="540"/>
    </location>
</feature>
<keyword evidence="4" id="KW-0677">Repeat</keyword>
<feature type="region of interest" description="Disordered" evidence="9">
    <location>
        <begin position="499"/>
        <end position="592"/>
    </location>
</feature>
<dbReference type="GO" id="GO:0030951">
    <property type="term" value="P:establishment or maintenance of microtubule cytoskeleton polarity"/>
    <property type="evidence" value="ECO:0007669"/>
    <property type="project" value="InterPro"/>
</dbReference>
<dbReference type="WBParaSite" id="TREG1_41520.2">
    <property type="protein sequence ID" value="TREG1_41520.2"/>
    <property type="gene ID" value="TREG1_41520"/>
</dbReference>
<feature type="domain" description="TOG" evidence="10">
    <location>
        <begin position="588"/>
        <end position="820"/>
    </location>
</feature>
<feature type="compositionally biased region" description="Basic and acidic residues" evidence="9">
    <location>
        <begin position="1165"/>
        <end position="1175"/>
    </location>
</feature>
<dbReference type="InterPro" id="IPR016024">
    <property type="entry name" value="ARM-type_fold"/>
</dbReference>
<dbReference type="GO" id="GO:0007051">
    <property type="term" value="P:spindle organization"/>
    <property type="evidence" value="ECO:0007669"/>
    <property type="project" value="InterPro"/>
</dbReference>
<reference evidence="11" key="1">
    <citation type="submission" date="2022-06" db="EMBL/GenBank/DDBJ databases">
        <authorList>
            <person name="Berger JAMES D."/>
            <person name="Berger JAMES D."/>
        </authorList>
    </citation>
    <scope>NUCLEOTIDE SEQUENCE [LARGE SCALE GENOMIC DNA]</scope>
</reference>
<evidence type="ECO:0000313" key="12">
    <source>
        <dbReference type="WBParaSite" id="TREG1_41520.1"/>
    </source>
</evidence>
<feature type="compositionally biased region" description="Polar residues" evidence="9">
    <location>
        <begin position="247"/>
        <end position="259"/>
    </location>
</feature>
<feature type="compositionally biased region" description="Low complexity" evidence="9">
    <location>
        <begin position="550"/>
        <end position="561"/>
    </location>
</feature>